<dbReference type="RefSeq" id="WP_061611601.1">
    <property type="nucleotide sequence ID" value="NZ_JEMA01000904.1"/>
</dbReference>
<dbReference type="InterPro" id="IPR024096">
    <property type="entry name" value="NO_sig/Golgi_transp_ligand-bd"/>
</dbReference>
<dbReference type="SUPFAM" id="SSF111126">
    <property type="entry name" value="Ligand-binding domain in the NO signalling and Golgi transport"/>
    <property type="match status" value="1"/>
</dbReference>
<dbReference type="Proteomes" id="UP000075260">
    <property type="component" value="Unassembled WGS sequence"/>
</dbReference>
<gene>
    <name evidence="1" type="ORF">BE15_38835</name>
</gene>
<name>A0A150Q9L0_SORCE</name>
<reference evidence="1 2" key="1">
    <citation type="submission" date="2014-02" db="EMBL/GenBank/DDBJ databases">
        <title>The small core and large imbalanced accessory genome model reveals a collaborative survival strategy of Sorangium cellulosum strains in nature.</title>
        <authorList>
            <person name="Han K."/>
            <person name="Peng R."/>
            <person name="Blom J."/>
            <person name="Li Y.-Z."/>
        </authorList>
    </citation>
    <scope>NUCLEOTIDE SEQUENCE [LARGE SCALE GENOMIC DNA]</scope>
    <source>
        <strain evidence="1 2">So0008-312</strain>
    </source>
</reference>
<accession>A0A150Q9L0</accession>
<dbReference type="OrthoDB" id="5486168at2"/>
<evidence type="ECO:0000313" key="2">
    <source>
        <dbReference type="Proteomes" id="UP000075260"/>
    </source>
</evidence>
<evidence type="ECO:0000313" key="1">
    <source>
        <dbReference type="EMBL" id="KYF64630.1"/>
    </source>
</evidence>
<evidence type="ECO:0008006" key="3">
    <source>
        <dbReference type="Google" id="ProtNLM"/>
    </source>
</evidence>
<sequence>MTALRQGLRGRVEGPLDDLLGPIEPHCLLHVADQLVIAHSHHFALFLEQTIFDALGGESRGVRRQAAFEAAHALLGPLYAERHGASPREKLELAADLFAAMGQGRLQFELSAEGGAVHAASLFHGTSFLAKYGGRIQNRMVMDAFASGYCAAAGSLAFPSDWGRLDADEVTCVARGDAVCTFLLTRRSERPRFGEALTRKVVESTRVSWAFEGGAAARARRTGIAMLEELGALRADERGLISAYGVNLALLPVGYVHQKTFDTVHLIERRSPELVPVFEALVREAAQTGAFHLLGGMLASASFEAACGPVGRDQHERLEQLLGLARALGWGALSAPEFQPGRVLVLRAPMTHESAYYAMKHGPTARGRLLFQQGTAVAIMQLLHRVDFGTDRPIDAETYGALFKLGTRFRVQETKSPLRGDEACEVRVEAVEDRW</sequence>
<protein>
    <recommendedName>
        <fullName evidence="3">4-vinyl reductase 4VR domain-containing protein</fullName>
    </recommendedName>
</protein>
<dbReference type="AlphaFoldDB" id="A0A150Q9L0"/>
<proteinExistence type="predicted"/>
<comment type="caution">
    <text evidence="1">The sequence shown here is derived from an EMBL/GenBank/DDBJ whole genome shotgun (WGS) entry which is preliminary data.</text>
</comment>
<organism evidence="1 2">
    <name type="scientific">Sorangium cellulosum</name>
    <name type="common">Polyangium cellulosum</name>
    <dbReference type="NCBI Taxonomy" id="56"/>
    <lineage>
        <taxon>Bacteria</taxon>
        <taxon>Pseudomonadati</taxon>
        <taxon>Myxococcota</taxon>
        <taxon>Polyangia</taxon>
        <taxon>Polyangiales</taxon>
        <taxon>Polyangiaceae</taxon>
        <taxon>Sorangium</taxon>
    </lineage>
</organism>
<dbReference type="EMBL" id="JEMA01000904">
    <property type="protein sequence ID" value="KYF64630.1"/>
    <property type="molecule type" value="Genomic_DNA"/>
</dbReference>